<dbReference type="InterPro" id="IPR015424">
    <property type="entry name" value="PyrdxlP-dep_Trfase"/>
</dbReference>
<dbReference type="CDD" id="cd00609">
    <property type="entry name" value="AAT_like"/>
    <property type="match status" value="1"/>
</dbReference>
<dbReference type="Proteomes" id="UP001485043">
    <property type="component" value="Unassembled WGS sequence"/>
</dbReference>
<comment type="caution">
    <text evidence="10">The sequence shown here is derived from an EMBL/GenBank/DDBJ whole genome shotgun (WGS) entry which is preliminary data.</text>
</comment>
<dbReference type="Gene3D" id="3.40.640.10">
    <property type="entry name" value="Type I PLP-dependent aspartate aminotransferase-like (Major domain)"/>
    <property type="match status" value="1"/>
</dbReference>
<gene>
    <name evidence="10" type="ORF">WJX84_005242</name>
</gene>
<dbReference type="NCBIfam" id="NF006719">
    <property type="entry name" value="PRK09257.1"/>
    <property type="match status" value="1"/>
</dbReference>
<evidence type="ECO:0000256" key="3">
    <source>
        <dbReference type="ARBA" id="ARBA00011738"/>
    </source>
</evidence>
<dbReference type="FunFam" id="3.40.640.10:FF:000015">
    <property type="entry name" value="Aspartate aminotransferase"/>
    <property type="match status" value="1"/>
</dbReference>
<keyword evidence="6" id="KW-0663">Pyridoxal phosphate</keyword>
<comment type="miscellaneous">
    <text evidence="8">In eukaryotes there are cytoplasmic, mitochondrial and chloroplastic isozymes.</text>
</comment>
<dbReference type="PANTHER" id="PTHR11879:SF46">
    <property type="entry name" value="ASPARTATE AMINOTRANSFERASE, CYTOPLASMIC"/>
    <property type="match status" value="1"/>
</dbReference>
<dbReference type="PROSITE" id="PS00105">
    <property type="entry name" value="AA_TRANSFER_CLASS_1"/>
    <property type="match status" value="1"/>
</dbReference>
<dbReference type="SUPFAM" id="SSF53383">
    <property type="entry name" value="PLP-dependent transferases"/>
    <property type="match status" value="1"/>
</dbReference>
<dbReference type="GO" id="GO:0030170">
    <property type="term" value="F:pyridoxal phosphate binding"/>
    <property type="evidence" value="ECO:0007669"/>
    <property type="project" value="InterPro"/>
</dbReference>
<dbReference type="Gene3D" id="3.90.1150.10">
    <property type="entry name" value="Aspartate Aminotransferase, domain 1"/>
    <property type="match status" value="1"/>
</dbReference>
<accession>A0AAW1S962</accession>
<dbReference type="PANTHER" id="PTHR11879">
    <property type="entry name" value="ASPARTATE AMINOTRANSFERASE"/>
    <property type="match status" value="1"/>
</dbReference>
<keyword evidence="11" id="KW-1185">Reference proteome</keyword>
<dbReference type="EMBL" id="JALJOV010001726">
    <property type="protein sequence ID" value="KAK9842188.1"/>
    <property type="molecule type" value="Genomic_DNA"/>
</dbReference>
<dbReference type="InterPro" id="IPR000796">
    <property type="entry name" value="Asp_trans"/>
</dbReference>
<evidence type="ECO:0000259" key="9">
    <source>
        <dbReference type="Pfam" id="PF00155"/>
    </source>
</evidence>
<dbReference type="Pfam" id="PF00155">
    <property type="entry name" value="Aminotran_1_2"/>
    <property type="match status" value="1"/>
</dbReference>
<evidence type="ECO:0000256" key="2">
    <source>
        <dbReference type="ARBA" id="ARBA00007441"/>
    </source>
</evidence>
<dbReference type="FunFam" id="3.90.1150.10:FF:000001">
    <property type="entry name" value="Aspartate aminotransferase"/>
    <property type="match status" value="1"/>
</dbReference>
<comment type="cofactor">
    <cofactor evidence="1">
        <name>pyridoxal 5'-phosphate</name>
        <dbReference type="ChEBI" id="CHEBI:597326"/>
    </cofactor>
</comment>
<sequence>MVSHTVFDGPCVRPTVPQVASIRRCAPRHCLHLRASRLEGVEQAPPDPILGVSEAFKADTSDLKLNLGVGAYRTEELKPYVLNVVKKAERKMIDAGENKEYLPIDGLASFNKATVNLLLGFDHAAVKEGCVATVQSLSGTGSLRVGAQFIQKCIPGKTVYLSNPTWGNHRGIFSSAGVKWEYYRYFDPETVGLDFEGLMEDIKNAPDASIIVLHGCAHNPTGVDPTKEQWKQIADLCVDKNHLPFFDVAYQGFASGSLDEDAYAPRYFVDRGIEIMVAQSYSKNLGLYGERVGALNFILSSSSAAKKVLSQLKQIARAIYSNPPVHGARIVSEVVGNDDMFGEWKQEMEYMAGRIKGVRQELQDHLERINPDKDWSFITKQIGMFSFTGLTPQQVENMTNKHHIYMTKDGRISLAGLSSSKAEYLAKAIDDSVRNC</sequence>
<comment type="similarity">
    <text evidence="2">Belongs to the class-I pyridoxal-phosphate-dependent aminotransferase family.</text>
</comment>
<name>A0AAW1S962_9CHLO</name>
<evidence type="ECO:0000256" key="6">
    <source>
        <dbReference type="ARBA" id="ARBA00022898"/>
    </source>
</evidence>
<dbReference type="InterPro" id="IPR004838">
    <property type="entry name" value="NHTrfase_class1_PyrdxlP-BS"/>
</dbReference>
<dbReference type="EC" id="2.6.1.1" evidence="8"/>
<dbReference type="AlphaFoldDB" id="A0AAW1S962"/>
<comment type="catalytic activity">
    <reaction evidence="7 8">
        <text>L-aspartate + 2-oxoglutarate = oxaloacetate + L-glutamate</text>
        <dbReference type="Rhea" id="RHEA:21824"/>
        <dbReference type="ChEBI" id="CHEBI:16452"/>
        <dbReference type="ChEBI" id="CHEBI:16810"/>
        <dbReference type="ChEBI" id="CHEBI:29985"/>
        <dbReference type="ChEBI" id="CHEBI:29991"/>
        <dbReference type="EC" id="2.6.1.1"/>
    </reaction>
</comment>
<dbReference type="InterPro" id="IPR004839">
    <property type="entry name" value="Aminotransferase_I/II_large"/>
</dbReference>
<comment type="subunit">
    <text evidence="3 8">Homodimer.</text>
</comment>
<proteinExistence type="inferred from homology"/>
<dbReference type="PRINTS" id="PR00799">
    <property type="entry name" value="TRANSAMINASE"/>
</dbReference>
<dbReference type="GO" id="GO:0006520">
    <property type="term" value="P:amino acid metabolic process"/>
    <property type="evidence" value="ECO:0007669"/>
    <property type="project" value="InterPro"/>
</dbReference>
<evidence type="ECO:0000256" key="1">
    <source>
        <dbReference type="ARBA" id="ARBA00001933"/>
    </source>
</evidence>
<organism evidence="10 11">
    <name type="scientific">Apatococcus fuscideae</name>
    <dbReference type="NCBI Taxonomy" id="2026836"/>
    <lineage>
        <taxon>Eukaryota</taxon>
        <taxon>Viridiplantae</taxon>
        <taxon>Chlorophyta</taxon>
        <taxon>core chlorophytes</taxon>
        <taxon>Trebouxiophyceae</taxon>
        <taxon>Chlorellales</taxon>
        <taxon>Chlorellaceae</taxon>
        <taxon>Apatococcus</taxon>
    </lineage>
</organism>
<evidence type="ECO:0000256" key="7">
    <source>
        <dbReference type="ARBA" id="ARBA00049185"/>
    </source>
</evidence>
<dbReference type="GO" id="GO:0004069">
    <property type="term" value="F:L-aspartate:2-oxoglutarate aminotransferase activity"/>
    <property type="evidence" value="ECO:0007669"/>
    <property type="project" value="UniProtKB-EC"/>
</dbReference>
<evidence type="ECO:0000256" key="4">
    <source>
        <dbReference type="ARBA" id="ARBA00022576"/>
    </source>
</evidence>
<feature type="domain" description="Aminotransferase class I/classII large" evidence="9">
    <location>
        <begin position="64"/>
        <end position="429"/>
    </location>
</feature>
<reference evidence="10 11" key="1">
    <citation type="journal article" date="2024" name="Nat. Commun.">
        <title>Phylogenomics reveals the evolutionary origins of lichenization in chlorophyte algae.</title>
        <authorList>
            <person name="Puginier C."/>
            <person name="Libourel C."/>
            <person name="Otte J."/>
            <person name="Skaloud P."/>
            <person name="Haon M."/>
            <person name="Grisel S."/>
            <person name="Petersen M."/>
            <person name="Berrin J.G."/>
            <person name="Delaux P.M."/>
            <person name="Dal Grande F."/>
            <person name="Keller J."/>
        </authorList>
    </citation>
    <scope>NUCLEOTIDE SEQUENCE [LARGE SCALE GENOMIC DNA]</scope>
    <source>
        <strain evidence="10 11">SAG 2523</strain>
    </source>
</reference>
<evidence type="ECO:0000256" key="5">
    <source>
        <dbReference type="ARBA" id="ARBA00022679"/>
    </source>
</evidence>
<evidence type="ECO:0000313" key="10">
    <source>
        <dbReference type="EMBL" id="KAK9842188.1"/>
    </source>
</evidence>
<evidence type="ECO:0000256" key="8">
    <source>
        <dbReference type="RuleBase" id="RU000480"/>
    </source>
</evidence>
<protein>
    <recommendedName>
        <fullName evidence="8">Aspartate aminotransferase</fullName>
        <ecNumber evidence="8">2.6.1.1</ecNumber>
    </recommendedName>
</protein>
<dbReference type="InterPro" id="IPR015421">
    <property type="entry name" value="PyrdxlP-dep_Trfase_major"/>
</dbReference>
<keyword evidence="4 8" id="KW-0032">Aminotransferase</keyword>
<dbReference type="InterPro" id="IPR015422">
    <property type="entry name" value="PyrdxlP-dep_Trfase_small"/>
</dbReference>
<keyword evidence="5 8" id="KW-0808">Transferase</keyword>
<evidence type="ECO:0000313" key="11">
    <source>
        <dbReference type="Proteomes" id="UP001485043"/>
    </source>
</evidence>